<reference evidence="6 7" key="1">
    <citation type="submission" date="2017-02" db="EMBL/GenBank/DDBJ databases">
        <authorList>
            <person name="Peterson S.W."/>
        </authorList>
    </citation>
    <scope>NUCLEOTIDE SEQUENCE [LARGE SCALE GENOMIC DNA]</scope>
    <source>
        <strain evidence="6 7">DSM 21481</strain>
    </source>
</reference>
<keyword evidence="1" id="KW-0645">Protease</keyword>
<evidence type="ECO:0000256" key="1">
    <source>
        <dbReference type="ARBA" id="ARBA00022670"/>
    </source>
</evidence>
<dbReference type="Pfam" id="PF01546">
    <property type="entry name" value="Peptidase_M20"/>
    <property type="match status" value="1"/>
</dbReference>
<dbReference type="PANTHER" id="PTHR43270">
    <property type="entry name" value="BETA-ALA-HIS DIPEPTIDASE"/>
    <property type="match status" value="1"/>
</dbReference>
<feature type="domain" description="Peptidase M20 dimerisation" evidence="5">
    <location>
        <begin position="227"/>
        <end position="374"/>
    </location>
</feature>
<dbReference type="EMBL" id="FUZQ01000004">
    <property type="protein sequence ID" value="SKC69122.1"/>
    <property type="molecule type" value="Genomic_DNA"/>
</dbReference>
<feature type="region of interest" description="Disordered" evidence="4">
    <location>
        <begin position="1"/>
        <end position="24"/>
    </location>
</feature>
<dbReference type="GO" id="GO:0046872">
    <property type="term" value="F:metal ion binding"/>
    <property type="evidence" value="ECO:0007669"/>
    <property type="project" value="UniProtKB-KW"/>
</dbReference>
<evidence type="ECO:0000256" key="2">
    <source>
        <dbReference type="ARBA" id="ARBA00022723"/>
    </source>
</evidence>
<evidence type="ECO:0000259" key="5">
    <source>
        <dbReference type="Pfam" id="PF07687"/>
    </source>
</evidence>
<dbReference type="Gene3D" id="3.30.70.360">
    <property type="match status" value="1"/>
</dbReference>
<dbReference type="AlphaFoldDB" id="A0A1T5KZ68"/>
<dbReference type="GO" id="GO:0008233">
    <property type="term" value="F:peptidase activity"/>
    <property type="evidence" value="ECO:0007669"/>
    <property type="project" value="UniProtKB-KW"/>
</dbReference>
<protein>
    <submittedName>
        <fullName evidence="6">Acetylornithine deacetylase/Succinyl-diaminopimelate desuccinylase</fullName>
    </submittedName>
</protein>
<keyword evidence="7" id="KW-1185">Reference proteome</keyword>
<sequence length="481" mass="49624">MSRVTDTRSTAPDAVPTDGPADDAPALRAHVERQFPALQDDLERLVRIPSVSAAAFDQAHVAASADAVAALLRDAGLPDVRILRSDRPDGSPGAPAVVARRPAPEGAPTVLLYAHHDVQPPGDAAAWATDPFEPVQVGERLYGRGAADDKAGLVAHLGAMRALSALADETGEALPVGITVFVEGEEESGSPSFRQFLADHRELLAADVIVVADSTNWKVGVPALTTSLRGLVDGVVEVEVLGHAVHSGMFGGPVLDANTLLARLIATLHDDAGNVAVAGLLSAPEPEVDYEEAAFRADSSVLDGAELAGEGTIAGRLWTKPALSVIGIDATSVAHASNTIAPRAAAKLSLRIPPGQEPQAAEDALRTHLEAHAPLGARVTWRAGEQGRAFQAADDSAAMRAARSAFAAAWGTDPVDIGVGGSIPFIADLLEFFPGAAVLVTGVEDPDSRAHGADESVHLGELRKVVLAEALLLRAVARAGA</sequence>
<proteinExistence type="predicted"/>
<dbReference type="SUPFAM" id="SSF53187">
    <property type="entry name" value="Zn-dependent exopeptidases"/>
    <property type="match status" value="1"/>
</dbReference>
<dbReference type="Pfam" id="PF07687">
    <property type="entry name" value="M20_dimer"/>
    <property type="match status" value="1"/>
</dbReference>
<dbReference type="Gene3D" id="3.40.630.10">
    <property type="entry name" value="Zn peptidases"/>
    <property type="match status" value="1"/>
</dbReference>
<dbReference type="STRING" id="526729.SAMN04324258_2707"/>
<dbReference type="InterPro" id="IPR051458">
    <property type="entry name" value="Cyt/Met_Dipeptidase"/>
</dbReference>
<evidence type="ECO:0000313" key="6">
    <source>
        <dbReference type="EMBL" id="SKC69122.1"/>
    </source>
</evidence>
<name>A0A1T5KZ68_9MICO</name>
<dbReference type="NCBIfam" id="NF005914">
    <property type="entry name" value="PRK07907.1"/>
    <property type="match status" value="1"/>
</dbReference>
<dbReference type="PANTHER" id="PTHR43270:SF12">
    <property type="entry name" value="SUCCINYL-DIAMINOPIMELATE DESUCCINYLASE"/>
    <property type="match status" value="1"/>
</dbReference>
<dbReference type="SUPFAM" id="SSF55031">
    <property type="entry name" value="Bacterial exopeptidase dimerisation domain"/>
    <property type="match status" value="1"/>
</dbReference>
<evidence type="ECO:0000256" key="3">
    <source>
        <dbReference type="ARBA" id="ARBA00022801"/>
    </source>
</evidence>
<keyword evidence="2" id="KW-0479">Metal-binding</keyword>
<evidence type="ECO:0000256" key="4">
    <source>
        <dbReference type="SAM" id="MobiDB-lite"/>
    </source>
</evidence>
<dbReference type="InterPro" id="IPR002933">
    <property type="entry name" value="Peptidase_M20"/>
</dbReference>
<organism evidence="6 7">
    <name type="scientific">Krasilnikoviella flava</name>
    <dbReference type="NCBI Taxonomy" id="526729"/>
    <lineage>
        <taxon>Bacteria</taxon>
        <taxon>Bacillati</taxon>
        <taxon>Actinomycetota</taxon>
        <taxon>Actinomycetes</taxon>
        <taxon>Micrococcales</taxon>
        <taxon>Promicromonosporaceae</taxon>
        <taxon>Krasilnikoviella</taxon>
    </lineage>
</organism>
<dbReference type="InterPro" id="IPR011650">
    <property type="entry name" value="Peptidase_M20_dimer"/>
</dbReference>
<evidence type="ECO:0000313" key="7">
    <source>
        <dbReference type="Proteomes" id="UP000189777"/>
    </source>
</evidence>
<gene>
    <name evidence="6" type="ORF">SAMN04324258_2707</name>
</gene>
<dbReference type="InterPro" id="IPR036264">
    <property type="entry name" value="Bact_exopeptidase_dim_dom"/>
</dbReference>
<keyword evidence="3" id="KW-0378">Hydrolase</keyword>
<dbReference type="GO" id="GO:0006508">
    <property type="term" value="P:proteolysis"/>
    <property type="evidence" value="ECO:0007669"/>
    <property type="project" value="UniProtKB-KW"/>
</dbReference>
<dbReference type="Proteomes" id="UP000189777">
    <property type="component" value="Unassembled WGS sequence"/>
</dbReference>
<accession>A0A1T5KZ68</accession>